<dbReference type="InterPro" id="IPR011006">
    <property type="entry name" value="CheY-like_superfamily"/>
</dbReference>
<proteinExistence type="predicted"/>
<sequence>MVDSGHGGTHETAEAIAHMVGIKVETVSYEMLASATSGKAINAIVFDFGSIDTAELEAISEAKGFYEDVPLIVVSEALSGQRVRQLLKLKISDWLPKPLQEDDLYGALQAALRNAKHTRNQVHAVVPSVGGAGATSVAISLADLLRRELKDPAESVALFDLDFSTGSCGYYLNLQKNFPLNSILADPSRIDEEFVKLIEQKHDAGFSVYSFNHRGAVTNINAYELVLRLLDAVTIQHSHTVLDIPYFETDWREDVLAGVNTITIVSDITLPSISQSLNILRGLRERGQDLSNTRILLNKHEGSLFSGSRIKKSKLEELFEGTPFFFLPEEKSVLPEAIDRGVLPRDVNSGSKFLKALSKYLDEILVKEPAEAKK</sequence>
<dbReference type="Gene3D" id="3.40.50.2300">
    <property type="match status" value="1"/>
</dbReference>
<dbReference type="SUPFAM" id="SSF52540">
    <property type="entry name" value="P-loop containing nucleoside triphosphate hydrolases"/>
    <property type="match status" value="1"/>
</dbReference>
<dbReference type="Proteomes" id="UP000243507">
    <property type="component" value="Unassembled WGS sequence"/>
</dbReference>
<dbReference type="AlphaFoldDB" id="A0A2A4CNY7"/>
<dbReference type="SUPFAM" id="SSF52172">
    <property type="entry name" value="CheY-like"/>
    <property type="match status" value="1"/>
</dbReference>
<dbReference type="Gene3D" id="3.40.50.300">
    <property type="entry name" value="P-loop containing nucleotide triphosphate hydrolases"/>
    <property type="match status" value="1"/>
</dbReference>
<evidence type="ECO:0000313" key="1">
    <source>
        <dbReference type="EMBL" id="PCD76020.1"/>
    </source>
</evidence>
<gene>
    <name evidence="1" type="ORF">CLN94_11055</name>
</gene>
<keyword evidence="2" id="KW-1185">Reference proteome</keyword>
<evidence type="ECO:0008006" key="3">
    <source>
        <dbReference type="Google" id="ProtNLM"/>
    </source>
</evidence>
<protein>
    <recommendedName>
        <fullName evidence="3">Pilus assembly protein CpaE</fullName>
    </recommendedName>
</protein>
<reference evidence="1 2" key="1">
    <citation type="submission" date="2017-09" db="EMBL/GenBank/DDBJ databases">
        <title>A multilocus sequence analysis scheme for characterization of bacteria in the genus Thioclava.</title>
        <authorList>
            <person name="Liu Y."/>
            <person name="Shao Z."/>
        </authorList>
    </citation>
    <scope>NUCLEOTIDE SEQUENCE [LARGE SCALE GENOMIC DNA]</scope>
    <source>
        <strain evidence="1 2">CAU 1312</strain>
    </source>
</reference>
<comment type="caution">
    <text evidence="1">The sequence shown here is derived from an EMBL/GenBank/DDBJ whole genome shotgun (WGS) entry which is preliminary data.</text>
</comment>
<organism evidence="1 2">
    <name type="scientific">Pseudothioclava arenosa</name>
    <dbReference type="NCBI Taxonomy" id="1795308"/>
    <lineage>
        <taxon>Bacteria</taxon>
        <taxon>Pseudomonadati</taxon>
        <taxon>Pseudomonadota</taxon>
        <taxon>Alphaproteobacteria</taxon>
        <taxon>Rhodobacterales</taxon>
        <taxon>Paracoccaceae</taxon>
        <taxon>Pseudothioclava</taxon>
    </lineage>
</organism>
<dbReference type="EMBL" id="NTJD01000008">
    <property type="protein sequence ID" value="PCD76020.1"/>
    <property type="molecule type" value="Genomic_DNA"/>
</dbReference>
<name>A0A2A4CNY7_9RHOB</name>
<evidence type="ECO:0000313" key="2">
    <source>
        <dbReference type="Proteomes" id="UP000243507"/>
    </source>
</evidence>
<dbReference type="InterPro" id="IPR027417">
    <property type="entry name" value="P-loop_NTPase"/>
</dbReference>
<accession>A0A2A4CNY7</accession>